<accession>A0ABM9Q2L1</accession>
<gene>
    <name evidence="1" type="ORF">BN134_334</name>
</gene>
<comment type="caution">
    <text evidence="1">The sequence shown here is derived from an EMBL/GenBank/DDBJ whole genome shotgun (WGS) entry which is preliminary data.</text>
</comment>
<reference evidence="2" key="1">
    <citation type="journal article" date="2012" name="PLoS ONE">
        <title>Comparative analysis of genome sequences covering the seven cronobacter species.</title>
        <authorList>
            <person name="Joseph S."/>
            <person name="Desai P."/>
            <person name="Ji Y."/>
            <person name="Cummings C.A."/>
            <person name="Shih R."/>
            <person name="Degoricija L."/>
            <person name="Rico A."/>
            <person name="Brzoska P."/>
            <person name="Hamby S.E."/>
            <person name="Masood N."/>
            <person name="Hariri S."/>
            <person name="Sonbol H."/>
            <person name="Chuzhanova N."/>
            <person name="McClelland M."/>
            <person name="Furtado M.R."/>
            <person name="Forsythe S.J."/>
        </authorList>
    </citation>
    <scope>NUCLEOTIDE SEQUENCE [LARGE SCALE GENOMIC DNA]</scope>
    <source>
        <strain evidence="2">1210</strain>
    </source>
</reference>
<organism evidence="1 2">
    <name type="scientific">Cronobacter dublinensis 1210</name>
    <dbReference type="NCBI Taxonomy" id="1208656"/>
    <lineage>
        <taxon>Bacteria</taxon>
        <taxon>Pseudomonadati</taxon>
        <taxon>Pseudomonadota</taxon>
        <taxon>Gammaproteobacteria</taxon>
        <taxon>Enterobacterales</taxon>
        <taxon>Enterobacteriaceae</taxon>
        <taxon>Cronobacter</taxon>
    </lineage>
</organism>
<dbReference type="EMBL" id="CAKZ01000015">
    <property type="protein sequence ID" value="CCJ79628.1"/>
    <property type="molecule type" value="Genomic_DNA"/>
</dbReference>
<keyword evidence="2" id="KW-1185">Reference proteome</keyword>
<sequence>MKILRAEIMIGGIGLPKLTLCQCYITRHTTREMFTPPGIYSMMVSYRQNIITHD</sequence>
<evidence type="ECO:0000313" key="2">
    <source>
        <dbReference type="Proteomes" id="UP000009342"/>
    </source>
</evidence>
<protein>
    <submittedName>
        <fullName evidence="1">Uncharacterized protein</fullName>
    </submittedName>
</protein>
<evidence type="ECO:0000313" key="1">
    <source>
        <dbReference type="EMBL" id="CCJ79628.1"/>
    </source>
</evidence>
<dbReference type="Proteomes" id="UP000009342">
    <property type="component" value="Unassembled WGS sequence"/>
</dbReference>
<name>A0ABM9Q2L1_9ENTR</name>
<proteinExistence type="predicted"/>